<sequence length="150" mass="16217">MPESAKDGKTKDLDENPGNILPLRMMSKVARGFGRGSSDLGIPTANLDRDALQVARPKNAGGILHDDIPSFDGLPCGIYWGFARVGENPKFVGKEAEGGSSFSGVYAAAVSIGYNPTYNNETKTIEPHFIAPSSDPRRRISTTARFDFPW</sequence>
<dbReference type="InterPro" id="IPR023465">
    <property type="entry name" value="Riboflavin_kinase_dom_sf"/>
</dbReference>
<dbReference type="PaxDb" id="2850-Phatr52223"/>
<evidence type="ECO:0000259" key="8">
    <source>
        <dbReference type="SMART" id="SM00904"/>
    </source>
</evidence>
<dbReference type="KEGG" id="pti:PHATRDRAFT_52223"/>
<evidence type="ECO:0000256" key="2">
    <source>
        <dbReference type="ARBA" id="ARBA00012105"/>
    </source>
</evidence>
<keyword evidence="3" id="KW-0285">Flavoprotein</keyword>
<gene>
    <name evidence="9" type="primary">RFK</name>
    <name evidence="9" type="ORF">PHATRDRAFT_52223</name>
</gene>
<keyword evidence="9" id="KW-0418">Kinase</keyword>
<dbReference type="EMBL" id="CM000615">
    <property type="protein sequence ID" value="EEC46799.1"/>
    <property type="molecule type" value="Genomic_DNA"/>
</dbReference>
<dbReference type="PANTHER" id="PTHR22749:SF6">
    <property type="entry name" value="RIBOFLAVIN KINASE"/>
    <property type="match status" value="1"/>
</dbReference>
<dbReference type="UniPathway" id="UPA00276">
    <property type="reaction ID" value="UER00406"/>
</dbReference>
<keyword evidence="4" id="KW-0288">FMN</keyword>
<evidence type="ECO:0000256" key="1">
    <source>
        <dbReference type="ARBA" id="ARBA00005201"/>
    </source>
</evidence>
<dbReference type="SUPFAM" id="SSF82114">
    <property type="entry name" value="Riboflavin kinase-like"/>
    <property type="match status" value="1"/>
</dbReference>
<dbReference type="HOGENOM" id="CLU_048437_3_2_1"/>
<name>B7G3A9_PHATC</name>
<dbReference type="InterPro" id="IPR023468">
    <property type="entry name" value="Riboflavin_kinase"/>
</dbReference>
<dbReference type="GeneID" id="7202551"/>
<dbReference type="GO" id="GO:0009398">
    <property type="term" value="P:FMN biosynthetic process"/>
    <property type="evidence" value="ECO:0007669"/>
    <property type="project" value="UniProtKB-UniPathway"/>
</dbReference>
<dbReference type="Pfam" id="PF01687">
    <property type="entry name" value="Flavokinase"/>
    <property type="match status" value="1"/>
</dbReference>
<dbReference type="InParanoid" id="B7G3A9"/>
<comment type="pathway">
    <text evidence="1">Cofactor biosynthesis; FMN biosynthesis; FMN from riboflavin (ATP route): step 1/1.</text>
</comment>
<protein>
    <recommendedName>
        <fullName evidence="2">riboflavin kinase</fullName>
        <ecNumber evidence="2">2.7.1.26</ecNumber>
    </recommendedName>
</protein>
<dbReference type="Proteomes" id="UP000000759">
    <property type="component" value="Chromosome 13"/>
</dbReference>
<dbReference type="eggNOG" id="KOG3110">
    <property type="taxonomic scope" value="Eukaryota"/>
</dbReference>
<evidence type="ECO:0000313" key="9">
    <source>
        <dbReference type="EMBL" id="EEC46799.1"/>
    </source>
</evidence>
<proteinExistence type="predicted"/>
<evidence type="ECO:0000256" key="3">
    <source>
        <dbReference type="ARBA" id="ARBA00022630"/>
    </source>
</evidence>
<dbReference type="GO" id="GO:0005524">
    <property type="term" value="F:ATP binding"/>
    <property type="evidence" value="ECO:0007669"/>
    <property type="project" value="UniProtKB-KW"/>
</dbReference>
<dbReference type="SMART" id="SM00904">
    <property type="entry name" value="Flavokinase"/>
    <property type="match status" value="1"/>
</dbReference>
<reference evidence="10" key="2">
    <citation type="submission" date="2008-08" db="EMBL/GenBank/DDBJ databases">
        <authorList>
            <consortium name="Diatom Consortium"/>
            <person name="Grigoriev I."/>
            <person name="Grimwood J."/>
            <person name="Kuo A."/>
            <person name="Otillar R.P."/>
            <person name="Salamov A."/>
            <person name="Detter J.C."/>
            <person name="Lindquist E."/>
            <person name="Shapiro H."/>
            <person name="Lucas S."/>
            <person name="Glavina del Rio T."/>
            <person name="Pitluck S."/>
            <person name="Rokhsar D."/>
            <person name="Bowler C."/>
        </authorList>
    </citation>
    <scope>GENOME REANNOTATION</scope>
    <source>
        <strain evidence="10">CCAP 1055/1</strain>
    </source>
</reference>
<keyword evidence="5" id="KW-0808">Transferase</keyword>
<dbReference type="PANTHER" id="PTHR22749">
    <property type="entry name" value="RIBOFLAVIN KINASE/FMN ADENYLYLTRANSFERASE"/>
    <property type="match status" value="1"/>
</dbReference>
<accession>B7G3A9</accession>
<dbReference type="OrthoDB" id="276388at2759"/>
<evidence type="ECO:0000256" key="7">
    <source>
        <dbReference type="ARBA" id="ARBA00022840"/>
    </source>
</evidence>
<reference evidence="9 10" key="1">
    <citation type="journal article" date="2008" name="Nature">
        <title>The Phaeodactylum genome reveals the evolutionary history of diatom genomes.</title>
        <authorList>
            <person name="Bowler C."/>
            <person name="Allen A.E."/>
            <person name="Badger J.H."/>
            <person name="Grimwood J."/>
            <person name="Jabbari K."/>
            <person name="Kuo A."/>
            <person name="Maheswari U."/>
            <person name="Martens C."/>
            <person name="Maumus F."/>
            <person name="Otillar R.P."/>
            <person name="Rayko E."/>
            <person name="Salamov A."/>
            <person name="Vandepoele K."/>
            <person name="Beszteri B."/>
            <person name="Gruber A."/>
            <person name="Heijde M."/>
            <person name="Katinka M."/>
            <person name="Mock T."/>
            <person name="Valentin K."/>
            <person name="Verret F."/>
            <person name="Berges J.A."/>
            <person name="Brownlee C."/>
            <person name="Cadoret J.P."/>
            <person name="Chiovitti A."/>
            <person name="Choi C.J."/>
            <person name="Coesel S."/>
            <person name="De Martino A."/>
            <person name="Detter J.C."/>
            <person name="Durkin C."/>
            <person name="Falciatore A."/>
            <person name="Fournet J."/>
            <person name="Haruta M."/>
            <person name="Huysman M.J."/>
            <person name="Jenkins B.D."/>
            <person name="Jiroutova K."/>
            <person name="Jorgensen R.E."/>
            <person name="Joubert Y."/>
            <person name="Kaplan A."/>
            <person name="Kroger N."/>
            <person name="Kroth P.G."/>
            <person name="La Roche J."/>
            <person name="Lindquist E."/>
            <person name="Lommer M."/>
            <person name="Martin-Jezequel V."/>
            <person name="Lopez P.J."/>
            <person name="Lucas S."/>
            <person name="Mangogna M."/>
            <person name="McGinnis K."/>
            <person name="Medlin L.K."/>
            <person name="Montsant A."/>
            <person name="Oudot-Le Secq M.P."/>
            <person name="Napoli C."/>
            <person name="Obornik M."/>
            <person name="Parker M.S."/>
            <person name="Petit J.L."/>
            <person name="Porcel B.M."/>
            <person name="Poulsen N."/>
            <person name="Robison M."/>
            <person name="Rychlewski L."/>
            <person name="Rynearson T.A."/>
            <person name="Schmutz J."/>
            <person name="Shapiro H."/>
            <person name="Siaut M."/>
            <person name="Stanley M."/>
            <person name="Sussman M.R."/>
            <person name="Taylor A.R."/>
            <person name="Vardi A."/>
            <person name="von Dassow P."/>
            <person name="Vyverman W."/>
            <person name="Willis A."/>
            <person name="Wyrwicz L.S."/>
            <person name="Rokhsar D.S."/>
            <person name="Weissenbach J."/>
            <person name="Armbrust E.V."/>
            <person name="Green B.R."/>
            <person name="Van de Peer Y."/>
            <person name="Grigoriev I.V."/>
        </authorList>
    </citation>
    <scope>NUCLEOTIDE SEQUENCE [LARGE SCALE GENOMIC DNA]</scope>
    <source>
        <strain evidence="9 10">CCAP 1055/1</strain>
    </source>
</reference>
<keyword evidence="10" id="KW-1185">Reference proteome</keyword>
<dbReference type="GO" id="GO:0008531">
    <property type="term" value="F:riboflavin kinase activity"/>
    <property type="evidence" value="ECO:0007669"/>
    <property type="project" value="UniProtKB-EC"/>
</dbReference>
<keyword evidence="6" id="KW-0547">Nucleotide-binding</keyword>
<dbReference type="GO" id="GO:0009231">
    <property type="term" value="P:riboflavin biosynthetic process"/>
    <property type="evidence" value="ECO:0007669"/>
    <property type="project" value="InterPro"/>
</dbReference>
<feature type="domain" description="Riboflavin kinase" evidence="8">
    <location>
        <begin position="20"/>
        <end position="147"/>
    </location>
</feature>
<dbReference type="InterPro" id="IPR015865">
    <property type="entry name" value="Riboflavin_kinase_bac/euk"/>
</dbReference>
<evidence type="ECO:0000256" key="6">
    <source>
        <dbReference type="ARBA" id="ARBA00022741"/>
    </source>
</evidence>
<dbReference type="EC" id="2.7.1.26" evidence="2"/>
<dbReference type="RefSeq" id="XP_002181585.1">
    <property type="nucleotide sequence ID" value="XM_002181549.1"/>
</dbReference>
<organism evidence="9 10">
    <name type="scientific">Phaeodactylum tricornutum (strain CCAP 1055/1)</name>
    <dbReference type="NCBI Taxonomy" id="556484"/>
    <lineage>
        <taxon>Eukaryota</taxon>
        <taxon>Sar</taxon>
        <taxon>Stramenopiles</taxon>
        <taxon>Ochrophyta</taxon>
        <taxon>Bacillariophyta</taxon>
        <taxon>Bacillariophyceae</taxon>
        <taxon>Bacillariophycidae</taxon>
        <taxon>Naviculales</taxon>
        <taxon>Phaeodactylaceae</taxon>
        <taxon>Phaeodactylum</taxon>
    </lineage>
</organism>
<evidence type="ECO:0000313" key="10">
    <source>
        <dbReference type="Proteomes" id="UP000000759"/>
    </source>
</evidence>
<evidence type="ECO:0000256" key="4">
    <source>
        <dbReference type="ARBA" id="ARBA00022643"/>
    </source>
</evidence>
<keyword evidence="7" id="KW-0067">ATP-binding</keyword>
<dbReference type="AlphaFoldDB" id="B7G3A9"/>
<dbReference type="Gene3D" id="2.40.30.30">
    <property type="entry name" value="Riboflavin kinase-like"/>
    <property type="match status" value="1"/>
</dbReference>
<dbReference type="STRING" id="556484.B7G3A9"/>
<evidence type="ECO:0000256" key="5">
    <source>
        <dbReference type="ARBA" id="ARBA00022679"/>
    </source>
</evidence>